<reference evidence="4 5" key="1">
    <citation type="submission" date="2013-08" db="EMBL/GenBank/DDBJ databases">
        <authorList>
            <person name="Weinstock G."/>
            <person name="Sodergren E."/>
            <person name="Wylie T."/>
            <person name="Fulton L."/>
            <person name="Fulton R."/>
            <person name="Fronick C."/>
            <person name="O'Laughlin M."/>
            <person name="Godfrey J."/>
            <person name="Miner T."/>
            <person name="Herter B."/>
            <person name="Appelbaum E."/>
            <person name="Cordes M."/>
            <person name="Lek S."/>
            <person name="Wollam A."/>
            <person name="Pepin K.H."/>
            <person name="Palsikar V.B."/>
            <person name="Mitreva M."/>
            <person name="Wilson R.K."/>
        </authorList>
    </citation>
    <scope>NUCLEOTIDE SEQUENCE [LARGE SCALE GENOMIC DNA]</scope>
    <source>
        <strain evidence="4 5">ATCC 700332</strain>
    </source>
</reference>
<dbReference type="RefSeq" id="WP_021686487.1">
    <property type="nucleotide sequence ID" value="NZ_KI260556.1"/>
</dbReference>
<dbReference type="InterPro" id="IPR011059">
    <property type="entry name" value="Metal-dep_hydrolase_composite"/>
</dbReference>
<dbReference type="InterPro" id="IPR006680">
    <property type="entry name" value="Amidohydro-rel"/>
</dbReference>
<dbReference type="SUPFAM" id="SSF51338">
    <property type="entry name" value="Composite domain of metallo-dependent hydrolases"/>
    <property type="match status" value="1"/>
</dbReference>
<proteinExistence type="predicted"/>
<evidence type="ECO:0000313" key="4">
    <source>
        <dbReference type="EMBL" id="ERJ93918.1"/>
    </source>
</evidence>
<evidence type="ECO:0000259" key="3">
    <source>
        <dbReference type="Pfam" id="PF01979"/>
    </source>
</evidence>
<dbReference type="PANTHER" id="PTHR11647">
    <property type="entry name" value="HYDRANTOINASE/DIHYDROPYRIMIDINASE FAMILY MEMBER"/>
    <property type="match status" value="1"/>
</dbReference>
<gene>
    <name evidence="4" type="ORF">HMPREF9193_00639</name>
</gene>
<dbReference type="InterPro" id="IPR050378">
    <property type="entry name" value="Metallo-dep_Hydrolases_sf"/>
</dbReference>
<dbReference type="Proteomes" id="UP000016649">
    <property type="component" value="Unassembled WGS sequence"/>
</dbReference>
<feature type="region of interest" description="Disordered" evidence="2">
    <location>
        <begin position="159"/>
        <end position="186"/>
    </location>
</feature>
<dbReference type="PANTHER" id="PTHR11647:SF1">
    <property type="entry name" value="COLLAPSIN RESPONSE MEDIATOR PROTEIN"/>
    <property type="match status" value="1"/>
</dbReference>
<evidence type="ECO:0000256" key="1">
    <source>
        <dbReference type="ARBA" id="ARBA00001947"/>
    </source>
</evidence>
<organism evidence="4 5">
    <name type="scientific">Treponema lecithinolyticum ATCC 700332</name>
    <dbReference type="NCBI Taxonomy" id="1321815"/>
    <lineage>
        <taxon>Bacteria</taxon>
        <taxon>Pseudomonadati</taxon>
        <taxon>Spirochaetota</taxon>
        <taxon>Spirochaetia</taxon>
        <taxon>Spirochaetales</taxon>
        <taxon>Treponemataceae</taxon>
        <taxon>Treponema</taxon>
    </lineage>
</organism>
<dbReference type="SUPFAM" id="SSF51556">
    <property type="entry name" value="Metallo-dependent hydrolases"/>
    <property type="match status" value="1"/>
</dbReference>
<feature type="domain" description="Amidohydrolase-related" evidence="3">
    <location>
        <begin position="451"/>
        <end position="534"/>
    </location>
</feature>
<keyword evidence="5" id="KW-1185">Reference proteome</keyword>
<dbReference type="InterPro" id="IPR032466">
    <property type="entry name" value="Metal_Hydrolase"/>
</dbReference>
<comment type="cofactor">
    <cofactor evidence="1">
        <name>Zn(2+)</name>
        <dbReference type="ChEBI" id="CHEBI:29105"/>
    </cofactor>
</comment>
<feature type="compositionally biased region" description="Basic and acidic residues" evidence="2">
    <location>
        <begin position="159"/>
        <end position="182"/>
    </location>
</feature>
<evidence type="ECO:0000313" key="5">
    <source>
        <dbReference type="Proteomes" id="UP000016649"/>
    </source>
</evidence>
<dbReference type="Pfam" id="PF01979">
    <property type="entry name" value="Amidohydro_1"/>
    <property type="match status" value="1"/>
</dbReference>
<protein>
    <submittedName>
        <fullName evidence="4">Dihydropyrimidinase</fullName>
    </submittedName>
</protein>
<dbReference type="Gene3D" id="2.30.40.10">
    <property type="entry name" value="Urease, subunit C, domain 1"/>
    <property type="match status" value="1"/>
</dbReference>
<accession>A0ABN0P0E0</accession>
<comment type="caution">
    <text evidence="4">The sequence shown here is derived from an EMBL/GenBank/DDBJ whole genome shotgun (WGS) entry which is preliminary data.</text>
</comment>
<dbReference type="EMBL" id="AWVH01000013">
    <property type="protein sequence ID" value="ERJ93918.1"/>
    <property type="molecule type" value="Genomic_DNA"/>
</dbReference>
<dbReference type="Gene3D" id="3.20.20.140">
    <property type="entry name" value="Metal-dependent hydrolases"/>
    <property type="match status" value="2"/>
</dbReference>
<sequence length="562" mass="61474">MAECKNEMHRVIITNGIVVSGGKEQKSDILIENGRIVKTAQDIMLGSLLRRAESELLDAEGCYVFPGFIDSFTQVGGETCIEGQQESVCSSDDFESATKAALAGGTTSIINCAVQKKGKSLQDALNSQHASALYKSSCNYGFHIVITCLQQSEEKDAKELLEKTDGSKADPDESTVKPDRTAQENFSSENYESLTTQMEKMIMRGVSSCTIYMSGQNVRLSDAEIFEVLGAAKKHGMLVCCRCENGDMVQHLIEEQLKNRHKRPSAHSTSRPPAVEAEAIARFLSLAQLADIPVYILNVSAKQSLEQIKLAKKRGQKFFSGTCPHYLLLTDSLYRKGGFNGAKYICNPPLRKKQDLKALHKDIMRNKANEEPGAKDNASIDVICSDHSSVNFSQKEKAAKKNFSKVPAGLPGAQYRSTLIFTAAKVGEPDVQNSFPDTSSQNAAAEKSDNKELAPNFRLSPAQFSALMSENPAKIFGLYPDRGSLHAGAAADITVWDPSVLQTISVQTGLHNIDYSPYEGIQVKGQAKYVLLDGCVCVKDGCVVKEKQGRYLFRKASYPAFE</sequence>
<feature type="compositionally biased region" description="Polar residues" evidence="2">
    <location>
        <begin position="431"/>
        <end position="443"/>
    </location>
</feature>
<feature type="region of interest" description="Disordered" evidence="2">
    <location>
        <begin position="431"/>
        <end position="452"/>
    </location>
</feature>
<name>A0ABN0P0E0_TRELE</name>
<evidence type="ECO:0000256" key="2">
    <source>
        <dbReference type="SAM" id="MobiDB-lite"/>
    </source>
</evidence>